<dbReference type="InterPro" id="IPR025312">
    <property type="entry name" value="DUF4216"/>
</dbReference>
<dbReference type="Proteomes" id="UP001231189">
    <property type="component" value="Unassembled WGS sequence"/>
</dbReference>
<name>A0AAD8R152_LOLMU</name>
<comment type="caution">
    <text evidence="3">The sequence shown here is derived from an EMBL/GenBank/DDBJ whole genome shotgun (WGS) entry which is preliminary data.</text>
</comment>
<proteinExistence type="predicted"/>
<evidence type="ECO:0000313" key="3">
    <source>
        <dbReference type="EMBL" id="KAK1611922.1"/>
    </source>
</evidence>
<sequence>MGEGEAEEEPIFDEPIFDDPDDDLGRAILDAKMNCGNEKERLKLEKMLEDHNKLLYPNCENGQKKLGTTLELLQWKAENGTSDKGFEKLLKIIKKMLLGENVLPSSTYEAKKVVCPLGLEVQKIHACINDCILYRGEYENLNACPVCSALRYKIRRDDPGDVEGESTPRKRVPAKDVVQCLVSFELVFPPSFFNIMTHLLVHLVEEIGILGPVFLHNMFPFERFMGVLKKYVHNRARPEGSISKGYGTKEVIEFYVEFIPYLKPIGVPESRYEGRLRGKGTLGKKSTTCMDGHSFTQAHYTVLHNSILVAPYKEEHKDILRSKYPEQREDWIVGEHMKTFGGWLQTRLMNVTNDEQLYLLAKQPSSTISTFQGYEINGNTFYTFAQDKKSTNQNSGVRFDAEDDNGNKVTYYGYIEEIWELDYGPNFKVPLFRCKWFNLKDGVQVDPQYGMTTVDLKNLGYDTEPFVLASEVAQVFYVKDMSSKPKKRKERQEDTSYDEPKRHIVLSGKRNIVGVEDKTDMSEDYNKFDDIPPFKEKNSDEAEELLAKIGRNHDDWTTLNQFNANIEEEGLIKLNDEDVREAKKSLKEKGRKGFTSSRAPNLGKSLSPLVRVPMSRVSLRDSINPKPLSEGIARAPSTIGAVCGNPVGTRQGISGPDHGIGSFTGKFAGNVASNFISNFTATSSAPSSPILGSPIRFGSYEFTPHSDSSRSNFQIYKGTWR</sequence>
<dbReference type="AlphaFoldDB" id="A0AAD8R152"/>
<feature type="domain" description="DUF4216" evidence="1">
    <location>
        <begin position="419"/>
        <end position="484"/>
    </location>
</feature>
<evidence type="ECO:0000313" key="4">
    <source>
        <dbReference type="Proteomes" id="UP001231189"/>
    </source>
</evidence>
<dbReference type="InterPro" id="IPR025452">
    <property type="entry name" value="DUF4218"/>
</dbReference>
<evidence type="ECO:0000259" key="1">
    <source>
        <dbReference type="Pfam" id="PF13952"/>
    </source>
</evidence>
<gene>
    <name evidence="3" type="ORF">QYE76_035595</name>
</gene>
<dbReference type="EMBL" id="JAUUTY010000007">
    <property type="protein sequence ID" value="KAK1611922.1"/>
    <property type="molecule type" value="Genomic_DNA"/>
</dbReference>
<feature type="domain" description="DUF4218" evidence="2">
    <location>
        <begin position="177"/>
        <end position="259"/>
    </location>
</feature>
<dbReference type="PANTHER" id="PTHR48258:SF9">
    <property type="entry name" value="OS01G0348150 PROTEIN"/>
    <property type="match status" value="1"/>
</dbReference>
<protein>
    <recommendedName>
        <fullName evidence="5">Transposon protein, putative, CACTA, En/Spm sub-class</fullName>
    </recommendedName>
</protein>
<organism evidence="3 4">
    <name type="scientific">Lolium multiflorum</name>
    <name type="common">Italian ryegrass</name>
    <name type="synonym">Lolium perenne subsp. multiflorum</name>
    <dbReference type="NCBI Taxonomy" id="4521"/>
    <lineage>
        <taxon>Eukaryota</taxon>
        <taxon>Viridiplantae</taxon>
        <taxon>Streptophyta</taxon>
        <taxon>Embryophyta</taxon>
        <taxon>Tracheophyta</taxon>
        <taxon>Spermatophyta</taxon>
        <taxon>Magnoliopsida</taxon>
        <taxon>Liliopsida</taxon>
        <taxon>Poales</taxon>
        <taxon>Poaceae</taxon>
        <taxon>BOP clade</taxon>
        <taxon>Pooideae</taxon>
        <taxon>Poodae</taxon>
        <taxon>Poeae</taxon>
        <taxon>Poeae Chloroplast Group 2 (Poeae type)</taxon>
        <taxon>Loliodinae</taxon>
        <taxon>Loliinae</taxon>
        <taxon>Lolium</taxon>
    </lineage>
</organism>
<evidence type="ECO:0000259" key="2">
    <source>
        <dbReference type="Pfam" id="PF13960"/>
    </source>
</evidence>
<keyword evidence="4" id="KW-1185">Reference proteome</keyword>
<accession>A0AAD8R152</accession>
<evidence type="ECO:0008006" key="5">
    <source>
        <dbReference type="Google" id="ProtNLM"/>
    </source>
</evidence>
<dbReference type="Pfam" id="PF13952">
    <property type="entry name" value="DUF4216"/>
    <property type="match status" value="1"/>
</dbReference>
<reference evidence="3" key="1">
    <citation type="submission" date="2023-07" db="EMBL/GenBank/DDBJ databases">
        <title>A chromosome-level genome assembly of Lolium multiflorum.</title>
        <authorList>
            <person name="Chen Y."/>
            <person name="Copetti D."/>
            <person name="Kolliker R."/>
            <person name="Studer B."/>
        </authorList>
    </citation>
    <scope>NUCLEOTIDE SEQUENCE</scope>
    <source>
        <strain evidence="3">02402/16</strain>
        <tissue evidence="3">Leaf</tissue>
    </source>
</reference>
<dbReference type="PANTHER" id="PTHR48258">
    <property type="entry name" value="DUF4218 DOMAIN-CONTAINING PROTEIN-RELATED"/>
    <property type="match status" value="1"/>
</dbReference>
<dbReference type="Pfam" id="PF13960">
    <property type="entry name" value="DUF4218"/>
    <property type="match status" value="1"/>
</dbReference>